<keyword evidence="3" id="KW-0963">Cytoplasm</keyword>
<evidence type="ECO:0000256" key="3">
    <source>
        <dbReference type="ARBA" id="ARBA00022490"/>
    </source>
</evidence>
<keyword evidence="4" id="KW-0007">Acetylation</keyword>
<dbReference type="InterPro" id="IPR027684">
    <property type="entry name" value="TBCC"/>
</dbReference>
<evidence type="ECO:0000259" key="7">
    <source>
        <dbReference type="PROSITE" id="PS51329"/>
    </source>
</evidence>
<dbReference type="AlphaFoldDB" id="A0AAD6VLS3"/>
<dbReference type="PROSITE" id="PS51329">
    <property type="entry name" value="C_CAP_COFACTOR_C"/>
    <property type="match status" value="1"/>
</dbReference>
<dbReference type="GO" id="GO:0005737">
    <property type="term" value="C:cytoplasm"/>
    <property type="evidence" value="ECO:0007669"/>
    <property type="project" value="UniProtKB-SubCell"/>
</dbReference>
<dbReference type="Proteomes" id="UP001219525">
    <property type="component" value="Unassembled WGS sequence"/>
</dbReference>
<dbReference type="Pfam" id="PF07986">
    <property type="entry name" value="TBCC"/>
    <property type="match status" value="1"/>
</dbReference>
<comment type="similarity">
    <text evidence="2">Belongs to the TBCC family.</text>
</comment>
<proteinExistence type="inferred from homology"/>
<dbReference type="PANTHER" id="PTHR15139:SF0">
    <property type="entry name" value="TUBULIN-SPECIFIC CHAPERONE C"/>
    <property type="match status" value="1"/>
</dbReference>
<sequence>MDSDTKTWSFSQEFSVQFQASRTDLESRVAALRSSTITPAPDAIQSLSQDLAKLTKTLADATGSLPNYAQRQYELQLKGLDKSLEELRSLIPKTKFAFKRRLPMQSSAPTSASPASAAVPAASSPPPYMSASTNLILSSHSLRYLSKNSLPSAPHVSDLTISDLNKCVVNLLPDTGGEAAEGSSSMELSGLHIRNLTDTILLLPNTQGSVLLHDLHRCIVVVGCHQFRIHTSTSVDVYLSIPSTAVIEHCSRIRFSSRSRMLSQETSGSESALPDGLSVQDFSHIKSAPSPNWSVLPREAFVDKWPVGTITSERELEEQLDTLLP</sequence>
<dbReference type="EMBL" id="JARJCW010000015">
    <property type="protein sequence ID" value="KAJ7216622.1"/>
    <property type="molecule type" value="Genomic_DNA"/>
</dbReference>
<feature type="domain" description="C-CAP/cofactor C-like" evidence="7">
    <location>
        <begin position="126"/>
        <end position="279"/>
    </location>
</feature>
<accession>A0AAD6VLS3</accession>
<evidence type="ECO:0000256" key="1">
    <source>
        <dbReference type="ARBA" id="ARBA00004496"/>
    </source>
</evidence>
<dbReference type="GO" id="GO:0007021">
    <property type="term" value="P:tubulin complex assembly"/>
    <property type="evidence" value="ECO:0007669"/>
    <property type="project" value="TreeGrafter"/>
</dbReference>
<evidence type="ECO:0000256" key="2">
    <source>
        <dbReference type="ARBA" id="ARBA00008848"/>
    </source>
</evidence>
<dbReference type="PANTHER" id="PTHR15139">
    <property type="entry name" value="TUBULIN FOLDING COFACTOR C"/>
    <property type="match status" value="1"/>
</dbReference>
<evidence type="ECO:0000313" key="8">
    <source>
        <dbReference type="EMBL" id="KAJ7216622.1"/>
    </source>
</evidence>
<dbReference type="InterPro" id="IPR016098">
    <property type="entry name" value="CAP/MinC_C"/>
</dbReference>
<dbReference type="Gene3D" id="1.20.58.1250">
    <property type="entry name" value="Tubulin Binding Cofactor C, N-terminal domain"/>
    <property type="match status" value="1"/>
</dbReference>
<dbReference type="InterPro" id="IPR038397">
    <property type="entry name" value="TBCC_N_sf"/>
</dbReference>
<reference evidence="8" key="1">
    <citation type="submission" date="2023-03" db="EMBL/GenBank/DDBJ databases">
        <title>Massive genome expansion in bonnet fungi (Mycena s.s.) driven by repeated elements and novel gene families across ecological guilds.</title>
        <authorList>
            <consortium name="Lawrence Berkeley National Laboratory"/>
            <person name="Harder C.B."/>
            <person name="Miyauchi S."/>
            <person name="Viragh M."/>
            <person name="Kuo A."/>
            <person name="Thoen E."/>
            <person name="Andreopoulos B."/>
            <person name="Lu D."/>
            <person name="Skrede I."/>
            <person name="Drula E."/>
            <person name="Henrissat B."/>
            <person name="Morin E."/>
            <person name="Kohler A."/>
            <person name="Barry K."/>
            <person name="LaButti K."/>
            <person name="Morin E."/>
            <person name="Salamov A."/>
            <person name="Lipzen A."/>
            <person name="Mereny Z."/>
            <person name="Hegedus B."/>
            <person name="Baldrian P."/>
            <person name="Stursova M."/>
            <person name="Weitz H."/>
            <person name="Taylor A."/>
            <person name="Grigoriev I.V."/>
            <person name="Nagy L.G."/>
            <person name="Martin F."/>
            <person name="Kauserud H."/>
        </authorList>
    </citation>
    <scope>NUCLEOTIDE SEQUENCE</scope>
    <source>
        <strain evidence="8">9144</strain>
    </source>
</reference>
<evidence type="ECO:0000313" key="9">
    <source>
        <dbReference type="Proteomes" id="UP001219525"/>
    </source>
</evidence>
<name>A0AAD6VLS3_9AGAR</name>
<protein>
    <submittedName>
        <fullName evidence="8">Tubulin binding cofactor C-domain-containing protein</fullName>
    </submittedName>
</protein>
<evidence type="ECO:0000256" key="6">
    <source>
        <dbReference type="SAM" id="Coils"/>
    </source>
</evidence>
<evidence type="ECO:0000256" key="5">
    <source>
        <dbReference type="ARBA" id="ARBA00026055"/>
    </source>
</evidence>
<organism evidence="8 9">
    <name type="scientific">Mycena pura</name>
    <dbReference type="NCBI Taxonomy" id="153505"/>
    <lineage>
        <taxon>Eukaryota</taxon>
        <taxon>Fungi</taxon>
        <taxon>Dikarya</taxon>
        <taxon>Basidiomycota</taxon>
        <taxon>Agaricomycotina</taxon>
        <taxon>Agaricomycetes</taxon>
        <taxon>Agaricomycetidae</taxon>
        <taxon>Agaricales</taxon>
        <taxon>Marasmiineae</taxon>
        <taxon>Mycenaceae</taxon>
        <taxon>Mycena</taxon>
    </lineage>
</organism>
<dbReference type="InterPro" id="IPR031925">
    <property type="entry name" value="TBCC_N"/>
</dbReference>
<comment type="subunit">
    <text evidence="5">Supercomplex made of cofactors A to E. Cofactors A and D function by capturing and stabilizing tubulin in a quasi-native conformation. Cofactor E binds to the cofactor D-tubulin complex; interaction with cofactor C then causes the release of tubulin polypeptides that are committed to the native state.</text>
</comment>
<keyword evidence="9" id="KW-1185">Reference proteome</keyword>
<dbReference type="InterPro" id="IPR012945">
    <property type="entry name" value="Tubulin-bd_cofactor_C_dom"/>
</dbReference>
<keyword evidence="6" id="KW-0175">Coiled coil</keyword>
<feature type="coiled-coil region" evidence="6">
    <location>
        <begin position="44"/>
        <end position="90"/>
    </location>
</feature>
<evidence type="ECO:0000256" key="4">
    <source>
        <dbReference type="ARBA" id="ARBA00022990"/>
    </source>
</evidence>
<dbReference type="GO" id="GO:0007023">
    <property type="term" value="P:post-chaperonin tubulin folding pathway"/>
    <property type="evidence" value="ECO:0007669"/>
    <property type="project" value="InterPro"/>
</dbReference>
<dbReference type="GO" id="GO:0015631">
    <property type="term" value="F:tubulin binding"/>
    <property type="evidence" value="ECO:0007669"/>
    <property type="project" value="InterPro"/>
</dbReference>
<comment type="subcellular location">
    <subcellularLocation>
        <location evidence="1">Cytoplasm</location>
    </subcellularLocation>
</comment>
<comment type="caution">
    <text evidence="8">The sequence shown here is derived from an EMBL/GenBank/DDBJ whole genome shotgun (WGS) entry which is preliminary data.</text>
</comment>
<dbReference type="InterPro" id="IPR017901">
    <property type="entry name" value="C-CAP_CF_C-like"/>
</dbReference>
<dbReference type="Gene3D" id="2.160.20.70">
    <property type="match status" value="1"/>
</dbReference>
<gene>
    <name evidence="8" type="ORF">GGX14DRAFT_605568</name>
</gene>
<dbReference type="Pfam" id="PF16752">
    <property type="entry name" value="TBCC_N"/>
    <property type="match status" value="1"/>
</dbReference>